<keyword evidence="2" id="KW-0472">Membrane</keyword>
<dbReference type="Proteomes" id="UP000664109">
    <property type="component" value="Unassembled WGS sequence"/>
</dbReference>
<sequence>MPRPTAAQYAYGSATVVFSAVALLLLTGATGPAAVAVVGTLALGLGLAVAVAAPARRAAARRRPAPGSSAPAPAARAGEIAPRMPAPRAEARVGGHSLRR</sequence>
<feature type="transmembrane region" description="Helical" evidence="2">
    <location>
        <begin position="33"/>
        <end position="53"/>
    </location>
</feature>
<evidence type="ECO:0000313" key="4">
    <source>
        <dbReference type="Proteomes" id="UP000664109"/>
    </source>
</evidence>
<evidence type="ECO:0000313" key="3">
    <source>
        <dbReference type="EMBL" id="MBM9621339.1"/>
    </source>
</evidence>
<accession>A0ABS2UV03</accession>
<evidence type="ECO:0000256" key="1">
    <source>
        <dbReference type="SAM" id="MobiDB-lite"/>
    </source>
</evidence>
<proteinExistence type="predicted"/>
<gene>
    <name evidence="3" type="ORF">JE024_21860</name>
</gene>
<name>A0ABS2UV03_9ACTN</name>
<organism evidence="3 4">
    <name type="scientific">Streptomyces zhihengii</name>
    <dbReference type="NCBI Taxonomy" id="1818004"/>
    <lineage>
        <taxon>Bacteria</taxon>
        <taxon>Bacillati</taxon>
        <taxon>Actinomycetota</taxon>
        <taxon>Actinomycetes</taxon>
        <taxon>Kitasatosporales</taxon>
        <taxon>Streptomycetaceae</taxon>
        <taxon>Streptomyces</taxon>
    </lineage>
</organism>
<comment type="caution">
    <text evidence="3">The sequence shown here is derived from an EMBL/GenBank/DDBJ whole genome shotgun (WGS) entry which is preliminary data.</text>
</comment>
<keyword evidence="4" id="KW-1185">Reference proteome</keyword>
<keyword evidence="2" id="KW-0812">Transmembrane</keyword>
<feature type="region of interest" description="Disordered" evidence="1">
    <location>
        <begin position="58"/>
        <end position="100"/>
    </location>
</feature>
<feature type="compositionally biased region" description="Low complexity" evidence="1">
    <location>
        <begin position="65"/>
        <end position="88"/>
    </location>
</feature>
<dbReference type="RefSeq" id="WP_205375211.1">
    <property type="nucleotide sequence ID" value="NZ_JAFEJA010000001.1"/>
</dbReference>
<protein>
    <submittedName>
        <fullName evidence="3">Uncharacterized protein</fullName>
    </submittedName>
</protein>
<evidence type="ECO:0000256" key="2">
    <source>
        <dbReference type="SAM" id="Phobius"/>
    </source>
</evidence>
<reference evidence="3 4" key="1">
    <citation type="journal article" date="2016" name="Arch. Microbiol.">
        <title>Streptomyces zhihengii sp. nov., isolated from rhizospheric soil of Psammosilene tunicoides.</title>
        <authorList>
            <person name="Huang M.J."/>
            <person name="Fei J.J."/>
            <person name="Salam N."/>
            <person name="Kim C.J."/>
            <person name="Hozzein W.N."/>
            <person name="Xiao M."/>
            <person name="Huang H.Q."/>
            <person name="Li W.J."/>
        </authorList>
    </citation>
    <scope>NUCLEOTIDE SEQUENCE [LARGE SCALE GENOMIC DNA]</scope>
    <source>
        <strain evidence="3 4">YIM T102</strain>
    </source>
</reference>
<keyword evidence="2" id="KW-1133">Transmembrane helix</keyword>
<feature type="transmembrane region" description="Helical" evidence="2">
    <location>
        <begin position="9"/>
        <end position="27"/>
    </location>
</feature>
<dbReference type="EMBL" id="JAFEJA010000001">
    <property type="protein sequence ID" value="MBM9621339.1"/>
    <property type="molecule type" value="Genomic_DNA"/>
</dbReference>